<dbReference type="GO" id="GO:0008270">
    <property type="term" value="F:zinc ion binding"/>
    <property type="evidence" value="ECO:0007669"/>
    <property type="project" value="TreeGrafter"/>
</dbReference>
<protein>
    <submittedName>
        <fullName evidence="7">CysO-cysteine peptidase</fullName>
        <ecNumber evidence="7">3.4.17.-</ecNumber>
    </submittedName>
</protein>
<evidence type="ECO:0000256" key="2">
    <source>
        <dbReference type="ARBA" id="ARBA00022723"/>
    </source>
</evidence>
<dbReference type="Gene3D" id="3.40.140.10">
    <property type="entry name" value="Cytidine Deaminase, domain 2"/>
    <property type="match status" value="1"/>
</dbReference>
<keyword evidence="7" id="KW-0121">Carboxypeptidase</keyword>
<dbReference type="PANTHER" id="PTHR34858:SF1">
    <property type="entry name" value="CYSO-CYSTEINE PEPTIDASE"/>
    <property type="match status" value="1"/>
</dbReference>
<dbReference type="EMBL" id="BEHT01000034">
    <property type="protein sequence ID" value="GBC99693.1"/>
    <property type="molecule type" value="Genomic_DNA"/>
</dbReference>
<dbReference type="InterPro" id="IPR037518">
    <property type="entry name" value="MPN"/>
</dbReference>
<dbReference type="FunFam" id="3.40.140.10:FF:000085">
    <property type="entry name" value="Mov34/MPN/PAD-1 family protein"/>
    <property type="match status" value="1"/>
</dbReference>
<dbReference type="GO" id="GO:0004180">
    <property type="term" value="F:carboxypeptidase activity"/>
    <property type="evidence" value="ECO:0007669"/>
    <property type="project" value="UniProtKB-KW"/>
</dbReference>
<reference evidence="8" key="1">
    <citation type="submission" date="2017-09" db="EMBL/GenBank/DDBJ databases">
        <title>Metaegenomics of thermophilic ammonia-oxidizing enrichment culture.</title>
        <authorList>
            <person name="Kato S."/>
            <person name="Suzuki K."/>
        </authorList>
    </citation>
    <scope>NUCLEOTIDE SEQUENCE [LARGE SCALE GENOMIC DNA]</scope>
</reference>
<evidence type="ECO:0000256" key="5">
    <source>
        <dbReference type="ARBA" id="ARBA00023049"/>
    </source>
</evidence>
<feature type="domain" description="MPN" evidence="6">
    <location>
        <begin position="1"/>
        <end position="130"/>
    </location>
</feature>
<evidence type="ECO:0000313" key="8">
    <source>
        <dbReference type="Proteomes" id="UP000236173"/>
    </source>
</evidence>
<dbReference type="InterPro" id="IPR051929">
    <property type="entry name" value="VirAsm_ModProt"/>
</dbReference>
<dbReference type="GO" id="GO:0008235">
    <property type="term" value="F:metalloexopeptidase activity"/>
    <property type="evidence" value="ECO:0007669"/>
    <property type="project" value="TreeGrafter"/>
</dbReference>
<dbReference type="InterPro" id="IPR000555">
    <property type="entry name" value="JAMM/MPN+_dom"/>
</dbReference>
<dbReference type="PANTHER" id="PTHR34858">
    <property type="entry name" value="CYSO-CYSTEINE PEPTIDASE"/>
    <property type="match status" value="1"/>
</dbReference>
<evidence type="ECO:0000256" key="4">
    <source>
        <dbReference type="ARBA" id="ARBA00022833"/>
    </source>
</evidence>
<comment type="caution">
    <text evidence="7">The sequence shown here is derived from an EMBL/GenBank/DDBJ whole genome shotgun (WGS) entry which is preliminary data.</text>
</comment>
<dbReference type="SMART" id="SM00232">
    <property type="entry name" value="JAB_MPN"/>
    <property type="match status" value="1"/>
</dbReference>
<sequence length="148" mass="17006">MRLRKTAWEQLLAHAERCLPEEACGLLGGHDDIAEAFYPVTNALHSPTEFFMEPSEQLRAFKQMLRDGYELVAIFHSHPPAPPIPSRRDLEWAYDFEHRQPYYPGVKYLIVSLMDPDAPDARCYRLTDDGEFVEEPLSIVENSGDQGR</sequence>
<keyword evidence="5" id="KW-0482">Metalloprotease</keyword>
<dbReference type="AlphaFoldDB" id="A0A2H5XES7"/>
<name>A0A2H5XES7_9BACT</name>
<evidence type="ECO:0000256" key="3">
    <source>
        <dbReference type="ARBA" id="ARBA00022801"/>
    </source>
</evidence>
<keyword evidence="4" id="KW-0862">Zinc</keyword>
<keyword evidence="1" id="KW-0645">Protease</keyword>
<keyword evidence="2" id="KW-0479">Metal-binding</keyword>
<evidence type="ECO:0000259" key="6">
    <source>
        <dbReference type="PROSITE" id="PS50249"/>
    </source>
</evidence>
<gene>
    <name evidence="7" type="primary">mec_2</name>
    <name evidence="7" type="ORF">HRbin17_02224</name>
</gene>
<dbReference type="PROSITE" id="PS50249">
    <property type="entry name" value="MPN"/>
    <property type="match status" value="1"/>
</dbReference>
<evidence type="ECO:0000313" key="7">
    <source>
        <dbReference type="EMBL" id="GBC99693.1"/>
    </source>
</evidence>
<dbReference type="GO" id="GO:0006508">
    <property type="term" value="P:proteolysis"/>
    <property type="evidence" value="ECO:0007669"/>
    <property type="project" value="UniProtKB-KW"/>
</dbReference>
<organism evidence="7 8">
    <name type="scientific">Candidatus Fervidibacter japonicus</name>
    <dbReference type="NCBI Taxonomy" id="2035412"/>
    <lineage>
        <taxon>Bacteria</taxon>
        <taxon>Candidatus Fervidibacterota</taxon>
        <taxon>Candidatus Fervidibacter</taxon>
    </lineage>
</organism>
<accession>A0A2H5XES7</accession>
<dbReference type="EC" id="3.4.17.-" evidence="7"/>
<dbReference type="Pfam" id="PF14464">
    <property type="entry name" value="Prok-JAB"/>
    <property type="match status" value="1"/>
</dbReference>
<dbReference type="Proteomes" id="UP000236173">
    <property type="component" value="Unassembled WGS sequence"/>
</dbReference>
<dbReference type="SUPFAM" id="SSF102712">
    <property type="entry name" value="JAB1/MPN domain"/>
    <property type="match status" value="1"/>
</dbReference>
<proteinExistence type="predicted"/>
<keyword evidence="3 7" id="KW-0378">Hydrolase</keyword>
<evidence type="ECO:0000256" key="1">
    <source>
        <dbReference type="ARBA" id="ARBA00022670"/>
    </source>
</evidence>
<dbReference type="CDD" id="cd08070">
    <property type="entry name" value="MPN_like"/>
    <property type="match status" value="1"/>
</dbReference>
<dbReference type="InterPro" id="IPR028090">
    <property type="entry name" value="JAB_dom_prok"/>
</dbReference>